<keyword evidence="8 15" id="KW-0067">ATP-binding</keyword>
<evidence type="ECO:0000256" key="9">
    <source>
        <dbReference type="ARBA" id="ARBA00023125"/>
    </source>
</evidence>
<dbReference type="SUPFAM" id="SSF52540">
    <property type="entry name" value="P-loop containing nucleoside triphosphate hydrolases"/>
    <property type="match status" value="1"/>
</dbReference>
<evidence type="ECO:0000256" key="4">
    <source>
        <dbReference type="ARBA" id="ARBA00022763"/>
    </source>
</evidence>
<dbReference type="AlphaFoldDB" id="A0A1F4VKG0"/>
<reference evidence="18 19" key="1">
    <citation type="journal article" date="2016" name="Nat. Commun.">
        <title>Thousands of microbial genomes shed light on interconnected biogeochemical processes in an aquifer system.</title>
        <authorList>
            <person name="Anantharaman K."/>
            <person name="Brown C.T."/>
            <person name="Hug L.A."/>
            <person name="Sharon I."/>
            <person name="Castelle C.J."/>
            <person name="Probst A.J."/>
            <person name="Thomas B.C."/>
            <person name="Singh A."/>
            <person name="Wilkins M.J."/>
            <person name="Karaoz U."/>
            <person name="Brodie E.L."/>
            <person name="Williams K.H."/>
            <person name="Hubbard S.S."/>
            <person name="Banfield J.F."/>
        </authorList>
    </citation>
    <scope>NUCLEOTIDE SEQUENCE [LARGE SCALE GENOMIC DNA]</scope>
</reference>
<dbReference type="EC" id="5.6.2.4" evidence="13"/>
<dbReference type="InterPro" id="IPR000212">
    <property type="entry name" value="DNA_helicase_UvrD/REP"/>
</dbReference>
<feature type="domain" description="UvrD-like helicase C-terminal" evidence="17">
    <location>
        <begin position="308"/>
        <end position="593"/>
    </location>
</feature>
<evidence type="ECO:0000256" key="6">
    <source>
        <dbReference type="ARBA" id="ARBA00022806"/>
    </source>
</evidence>
<evidence type="ECO:0000256" key="7">
    <source>
        <dbReference type="ARBA" id="ARBA00022839"/>
    </source>
</evidence>
<accession>A0A1F4VKG0</accession>
<evidence type="ECO:0000256" key="2">
    <source>
        <dbReference type="ARBA" id="ARBA00022722"/>
    </source>
</evidence>
<dbReference type="EMBL" id="MEVN01000018">
    <property type="protein sequence ID" value="OGC57273.1"/>
    <property type="molecule type" value="Genomic_DNA"/>
</dbReference>
<sequence length="956" mass="110815">MIEKKLKLNKSQKEAVEFENGELLVVAGAGAGKTNVITQRIKHLIEERNVNPNDILALTFTEKAAQEMLNRVDDVMPLGYTEPWVNTFHSFADKILREEGLEIGLDPGYKILSSSEQWLLFRQHLFEFELNYFRPLGNPTKFISAILKLISRAQDEAISADDMLKFSSGVKGNEEEIKRWAELSGVYKKYEEIKIKHSYFDFGDLINWTIRLFNTRSNILEEYQEQFKHILVDEFQDTNYAQYEMVKILFPNQIKDNLQKNRSLLVVGDDSQSIYKFRGAAVSNILEFMKDFPNAKMIKLLQNYRSSQAILDPAYKLIQNNNPDTLESKLGISKKLVSEVDKDGIKPQIFKTENLEDEAEFVVRKILEILAEEPSYTYKDFAILARANAHLDPFVMVLRKYGMPYQLVGNRGLYDREEIRDILAMLRVLINPLDSVNLYRVLNIKTLNIPHEVITEMLSQAKYKRVDLWEVLKNHKEESVVIFYERVKNLSESLSKFSPSQFVFFLVNSIEFIKQFIEEETVENQLCIKNLNLFLEISKKFEISYRQENKKIPNVIDFLEHINLLIEAGDNPAQAEIEDIETINLLTVHASKGLEFPVVFIVNMISGRFPTRNRSELIELPQELIKEYLPSGDAHIQEERRLFYVGMTRAKKYLFMTYAKNYGGSRDSVISGYLKETNLKVEEVPKETLERKNDQVGLFGLESGFRDPAVQKIGEYIPKSFSYSQVSTYQTCALQYKYGYVLRIPSPPNHNLSFGISIHNTLHDFYANLMFGEVSLEKLLEMYEKNWNPLGYVDEEHRRLRFESGKELLKKFWKDNKKLKNKPVALEKSFKLKIDGIPFIGKIDRIDPLIGGGVEIIDYKTGNSKDQKEVDKDDQVSFYAVAAKEALGLNPKKLTLYFVETGEKISTTRTDKQLEEKKLEAKEVMQNIRDGKFQPNPGMHCKWCDYKDICPYAWKG</sequence>
<evidence type="ECO:0000259" key="17">
    <source>
        <dbReference type="PROSITE" id="PS51217"/>
    </source>
</evidence>
<evidence type="ECO:0000256" key="12">
    <source>
        <dbReference type="ARBA" id="ARBA00034617"/>
    </source>
</evidence>
<evidence type="ECO:0000256" key="10">
    <source>
        <dbReference type="ARBA" id="ARBA00023204"/>
    </source>
</evidence>
<feature type="domain" description="UvrD-like helicase ATP-binding" evidence="16">
    <location>
        <begin position="6"/>
        <end position="307"/>
    </location>
</feature>
<dbReference type="Proteomes" id="UP000177763">
    <property type="component" value="Unassembled WGS sequence"/>
</dbReference>
<dbReference type="Pfam" id="PF00580">
    <property type="entry name" value="UvrD-helicase"/>
    <property type="match status" value="1"/>
</dbReference>
<keyword evidence="2" id="KW-0540">Nuclease</keyword>
<comment type="similarity">
    <text evidence="1">Belongs to the helicase family. UvrD subfamily.</text>
</comment>
<dbReference type="Gene3D" id="3.40.50.300">
    <property type="entry name" value="P-loop containing nucleotide triphosphate hydrolases"/>
    <property type="match status" value="2"/>
</dbReference>
<dbReference type="InterPro" id="IPR014017">
    <property type="entry name" value="DNA_helicase_UvrD-like_C"/>
</dbReference>
<keyword evidence="9" id="KW-0238">DNA-binding</keyword>
<evidence type="ECO:0000256" key="3">
    <source>
        <dbReference type="ARBA" id="ARBA00022741"/>
    </source>
</evidence>
<evidence type="ECO:0000256" key="14">
    <source>
        <dbReference type="ARBA" id="ARBA00048988"/>
    </source>
</evidence>
<dbReference type="GO" id="GO:0004527">
    <property type="term" value="F:exonuclease activity"/>
    <property type="evidence" value="ECO:0007669"/>
    <property type="project" value="UniProtKB-KW"/>
</dbReference>
<gene>
    <name evidence="18" type="ORF">A3H26_03115</name>
</gene>
<evidence type="ECO:0000256" key="8">
    <source>
        <dbReference type="ARBA" id="ARBA00022840"/>
    </source>
</evidence>
<evidence type="ECO:0000313" key="19">
    <source>
        <dbReference type="Proteomes" id="UP000177763"/>
    </source>
</evidence>
<comment type="caution">
    <text evidence="18">The sequence shown here is derived from an EMBL/GenBank/DDBJ whole genome shotgun (WGS) entry which is preliminary data.</text>
</comment>
<dbReference type="GO" id="GO:0003677">
    <property type="term" value="F:DNA binding"/>
    <property type="evidence" value="ECO:0007669"/>
    <property type="project" value="UniProtKB-KW"/>
</dbReference>
<evidence type="ECO:0000259" key="16">
    <source>
        <dbReference type="PROSITE" id="PS51198"/>
    </source>
</evidence>
<dbReference type="InterPro" id="IPR014016">
    <property type="entry name" value="UvrD-like_ATP-bd"/>
</dbReference>
<dbReference type="Pfam" id="PF12705">
    <property type="entry name" value="PDDEXK_1"/>
    <property type="match status" value="1"/>
</dbReference>
<proteinExistence type="inferred from homology"/>
<dbReference type="InterPro" id="IPR027417">
    <property type="entry name" value="P-loop_NTPase"/>
</dbReference>
<keyword evidence="11" id="KW-0413">Isomerase</keyword>
<name>A0A1F4VKG0_UNCKA</name>
<evidence type="ECO:0000256" key="13">
    <source>
        <dbReference type="ARBA" id="ARBA00034808"/>
    </source>
</evidence>
<keyword evidence="6 15" id="KW-0347">Helicase</keyword>
<feature type="binding site" evidence="15">
    <location>
        <begin position="27"/>
        <end position="34"/>
    </location>
    <ligand>
        <name>ATP</name>
        <dbReference type="ChEBI" id="CHEBI:30616"/>
    </ligand>
</feature>
<dbReference type="GO" id="GO:0000725">
    <property type="term" value="P:recombinational repair"/>
    <property type="evidence" value="ECO:0007669"/>
    <property type="project" value="TreeGrafter"/>
</dbReference>
<comment type="catalytic activity">
    <reaction evidence="14">
        <text>ATP + H2O = ADP + phosphate + H(+)</text>
        <dbReference type="Rhea" id="RHEA:13065"/>
        <dbReference type="ChEBI" id="CHEBI:15377"/>
        <dbReference type="ChEBI" id="CHEBI:15378"/>
        <dbReference type="ChEBI" id="CHEBI:30616"/>
        <dbReference type="ChEBI" id="CHEBI:43474"/>
        <dbReference type="ChEBI" id="CHEBI:456216"/>
        <dbReference type="EC" id="5.6.2.4"/>
    </reaction>
</comment>
<dbReference type="GO" id="GO:0005524">
    <property type="term" value="F:ATP binding"/>
    <property type="evidence" value="ECO:0007669"/>
    <property type="project" value="UniProtKB-UniRule"/>
</dbReference>
<dbReference type="PANTHER" id="PTHR11070:SF2">
    <property type="entry name" value="ATP-DEPENDENT DNA HELICASE SRS2"/>
    <property type="match status" value="1"/>
</dbReference>
<dbReference type="InterPro" id="IPR038726">
    <property type="entry name" value="PDDEXK_AddAB-type"/>
</dbReference>
<evidence type="ECO:0000256" key="15">
    <source>
        <dbReference type="PROSITE-ProRule" id="PRU00560"/>
    </source>
</evidence>
<keyword evidence="10" id="KW-0234">DNA repair</keyword>
<dbReference type="GO" id="GO:0005829">
    <property type="term" value="C:cytosol"/>
    <property type="evidence" value="ECO:0007669"/>
    <property type="project" value="TreeGrafter"/>
</dbReference>
<dbReference type="InterPro" id="IPR013986">
    <property type="entry name" value="DExx_box_DNA_helicase_dom_sf"/>
</dbReference>
<evidence type="ECO:0000313" key="18">
    <source>
        <dbReference type="EMBL" id="OGC57273.1"/>
    </source>
</evidence>
<evidence type="ECO:0000256" key="11">
    <source>
        <dbReference type="ARBA" id="ARBA00023235"/>
    </source>
</evidence>
<dbReference type="Gene3D" id="1.10.10.160">
    <property type="match status" value="1"/>
</dbReference>
<dbReference type="PROSITE" id="PS51198">
    <property type="entry name" value="UVRD_HELICASE_ATP_BIND"/>
    <property type="match status" value="1"/>
</dbReference>
<keyword evidence="4" id="KW-0227">DNA damage</keyword>
<dbReference type="Pfam" id="PF13361">
    <property type="entry name" value="UvrD_C"/>
    <property type="match status" value="1"/>
</dbReference>
<evidence type="ECO:0000256" key="5">
    <source>
        <dbReference type="ARBA" id="ARBA00022801"/>
    </source>
</evidence>
<organism evidence="18 19">
    <name type="scientific">candidate division WWE3 bacterium RIFCSPLOWO2_12_FULL_36_10</name>
    <dbReference type="NCBI Taxonomy" id="1802630"/>
    <lineage>
        <taxon>Bacteria</taxon>
        <taxon>Katanobacteria</taxon>
    </lineage>
</organism>
<keyword evidence="3 15" id="KW-0547">Nucleotide-binding</keyword>
<dbReference type="PROSITE" id="PS51217">
    <property type="entry name" value="UVRD_HELICASE_CTER"/>
    <property type="match status" value="1"/>
</dbReference>
<dbReference type="GO" id="GO:0033202">
    <property type="term" value="C:DNA helicase complex"/>
    <property type="evidence" value="ECO:0007669"/>
    <property type="project" value="TreeGrafter"/>
</dbReference>
<keyword evidence="5 15" id="KW-0378">Hydrolase</keyword>
<dbReference type="GO" id="GO:0043138">
    <property type="term" value="F:3'-5' DNA helicase activity"/>
    <property type="evidence" value="ECO:0007669"/>
    <property type="project" value="UniProtKB-EC"/>
</dbReference>
<dbReference type="STRING" id="1802630.A3H26_03115"/>
<dbReference type="Gene3D" id="3.90.320.10">
    <property type="match status" value="1"/>
</dbReference>
<dbReference type="InterPro" id="IPR011604">
    <property type="entry name" value="PDDEXK-like_dom_sf"/>
</dbReference>
<dbReference type="PANTHER" id="PTHR11070">
    <property type="entry name" value="UVRD / RECB / PCRA DNA HELICASE FAMILY MEMBER"/>
    <property type="match status" value="1"/>
</dbReference>
<evidence type="ECO:0000256" key="1">
    <source>
        <dbReference type="ARBA" id="ARBA00009922"/>
    </source>
</evidence>
<keyword evidence="7" id="KW-0269">Exonuclease</keyword>
<dbReference type="CDD" id="cd18807">
    <property type="entry name" value="SF1_C_UvrD"/>
    <property type="match status" value="1"/>
</dbReference>
<dbReference type="CDD" id="cd17932">
    <property type="entry name" value="DEXQc_UvrD"/>
    <property type="match status" value="1"/>
</dbReference>
<protein>
    <recommendedName>
        <fullName evidence="13">DNA 3'-5' helicase</fullName>
        <ecNumber evidence="13">5.6.2.4</ecNumber>
    </recommendedName>
</protein>
<comment type="catalytic activity">
    <reaction evidence="12">
        <text>Couples ATP hydrolysis with the unwinding of duplex DNA by translocating in the 3'-5' direction.</text>
        <dbReference type="EC" id="5.6.2.4"/>
    </reaction>
</comment>
<dbReference type="Gene3D" id="1.10.486.10">
    <property type="entry name" value="PCRA, domain 4"/>
    <property type="match status" value="1"/>
</dbReference>